<protein>
    <submittedName>
        <fullName evidence="2">Uncharacterized protein</fullName>
    </submittedName>
</protein>
<organism evidence="2 3">
    <name type="scientific">Nezara viridula</name>
    <name type="common">Southern green stink bug</name>
    <name type="synonym">Cimex viridulus</name>
    <dbReference type="NCBI Taxonomy" id="85310"/>
    <lineage>
        <taxon>Eukaryota</taxon>
        <taxon>Metazoa</taxon>
        <taxon>Ecdysozoa</taxon>
        <taxon>Arthropoda</taxon>
        <taxon>Hexapoda</taxon>
        <taxon>Insecta</taxon>
        <taxon>Pterygota</taxon>
        <taxon>Neoptera</taxon>
        <taxon>Paraneoptera</taxon>
        <taxon>Hemiptera</taxon>
        <taxon>Heteroptera</taxon>
        <taxon>Panheteroptera</taxon>
        <taxon>Pentatomomorpha</taxon>
        <taxon>Pentatomoidea</taxon>
        <taxon>Pentatomidae</taxon>
        <taxon>Pentatominae</taxon>
        <taxon>Nezara</taxon>
    </lineage>
</organism>
<dbReference type="AlphaFoldDB" id="A0A9P0MQV2"/>
<gene>
    <name evidence="2" type="ORF">NEZAVI_LOCUS12386</name>
</gene>
<accession>A0A9P0MQV2</accession>
<feature type="non-terminal residue" evidence="2">
    <location>
        <position position="1"/>
    </location>
</feature>
<name>A0A9P0MQV2_NEZVI</name>
<sequence>MYVARAHQISFFNIAYQGLVLSEAKTKQKQPLLRQRLVPVANQCKLFRPGMTWPILPRSVKSATVGEKQKNWSDDKNKRKKTRGQKRTVLSLVHRLLIWT</sequence>
<keyword evidence="3" id="KW-1185">Reference proteome</keyword>
<feature type="region of interest" description="Disordered" evidence="1">
    <location>
        <begin position="63"/>
        <end position="85"/>
    </location>
</feature>
<evidence type="ECO:0000313" key="2">
    <source>
        <dbReference type="EMBL" id="CAH1403868.1"/>
    </source>
</evidence>
<feature type="non-terminal residue" evidence="2">
    <location>
        <position position="100"/>
    </location>
</feature>
<dbReference type="Proteomes" id="UP001152798">
    <property type="component" value="Chromosome 5"/>
</dbReference>
<dbReference type="EMBL" id="OV725081">
    <property type="protein sequence ID" value="CAH1403868.1"/>
    <property type="molecule type" value="Genomic_DNA"/>
</dbReference>
<proteinExistence type="predicted"/>
<feature type="compositionally biased region" description="Basic and acidic residues" evidence="1">
    <location>
        <begin position="67"/>
        <end position="77"/>
    </location>
</feature>
<evidence type="ECO:0000313" key="3">
    <source>
        <dbReference type="Proteomes" id="UP001152798"/>
    </source>
</evidence>
<evidence type="ECO:0000256" key="1">
    <source>
        <dbReference type="SAM" id="MobiDB-lite"/>
    </source>
</evidence>
<reference evidence="2" key="1">
    <citation type="submission" date="2022-01" db="EMBL/GenBank/DDBJ databases">
        <authorList>
            <person name="King R."/>
        </authorList>
    </citation>
    <scope>NUCLEOTIDE SEQUENCE</scope>
</reference>